<reference evidence="3 4" key="1">
    <citation type="journal article" date="2010" name="Stand. Genomic Sci.">
        <title>Complete genome sequence of Coraliomargarita akajimensis type strain (04OKA010-24).</title>
        <authorList>
            <person name="Mavromatis K."/>
            <person name="Abt B."/>
            <person name="Brambilla E."/>
            <person name="Lapidus A."/>
            <person name="Copeland A."/>
            <person name="Deshpande S."/>
            <person name="Nolan M."/>
            <person name="Lucas S."/>
            <person name="Tice H."/>
            <person name="Cheng J.F."/>
            <person name="Han C."/>
            <person name="Detter J.C."/>
            <person name="Woyke T."/>
            <person name="Goodwin L."/>
            <person name="Pitluck S."/>
            <person name="Held B."/>
            <person name="Brettin T."/>
            <person name="Tapia R."/>
            <person name="Ivanova N."/>
            <person name="Mikhailova N."/>
            <person name="Pati A."/>
            <person name="Liolios K."/>
            <person name="Chen A."/>
            <person name="Palaniappan K."/>
            <person name="Land M."/>
            <person name="Hauser L."/>
            <person name="Chang Y.J."/>
            <person name="Jeffries C.D."/>
            <person name="Rohde M."/>
            <person name="Goker M."/>
            <person name="Bristow J."/>
            <person name="Eisen J.A."/>
            <person name="Markowitz V."/>
            <person name="Hugenholtz P."/>
            <person name="Klenk H.P."/>
            <person name="Kyrpides N.C."/>
        </authorList>
    </citation>
    <scope>NUCLEOTIDE SEQUENCE [LARGE SCALE GENOMIC DNA]</scope>
    <source>
        <strain evidence="4">DSM 45221 / IAM 15411 / JCM 23193 / KCTC 12865</strain>
    </source>
</reference>
<dbReference type="CAZy" id="GT26">
    <property type="family name" value="Glycosyltransferase Family 26"/>
</dbReference>
<sequence>MGDSIEERLILGQRVHGTSYADATARVLEWAKSKTSAYVTVANVHVVMEGVDSDEYRSVTNDSDLVTPDGMPLVWSLRMLGIPGASRVYGPDLTLHVCEAAADAGVPIALYGGRQESLDDFIAFLKVRFPKIEVNCAISPPFRPLTEAEDAAYTRQIADSGAGVLFVGIGCPKQERWMAAHKGLLPMPMLGVGAAFDFHSGRVKQSPAWMQKLGLEWLFRFMMEPSRLWKRYVIHNPRFVAFMSWQLAKSKLGRT</sequence>
<evidence type="ECO:0000313" key="3">
    <source>
        <dbReference type="EMBL" id="ADE53430.1"/>
    </source>
</evidence>
<dbReference type="eggNOG" id="COG1922">
    <property type="taxonomic scope" value="Bacteria"/>
</dbReference>
<dbReference type="AlphaFoldDB" id="D5EMM4"/>
<dbReference type="PANTHER" id="PTHR34136">
    <property type="match status" value="1"/>
</dbReference>
<dbReference type="HOGENOM" id="CLU_063203_2_0_0"/>
<organism evidence="3 4">
    <name type="scientific">Coraliomargarita akajimensis (strain DSM 45221 / IAM 15411 / JCM 23193 / KCTC 12865 / 04OKA010-24)</name>
    <dbReference type="NCBI Taxonomy" id="583355"/>
    <lineage>
        <taxon>Bacteria</taxon>
        <taxon>Pseudomonadati</taxon>
        <taxon>Verrucomicrobiota</taxon>
        <taxon>Opitutia</taxon>
        <taxon>Puniceicoccales</taxon>
        <taxon>Coraliomargaritaceae</taxon>
        <taxon>Coraliomargarita</taxon>
    </lineage>
</organism>
<dbReference type="InterPro" id="IPR004629">
    <property type="entry name" value="WecG_TagA_CpsF"/>
</dbReference>
<evidence type="ECO:0000256" key="2">
    <source>
        <dbReference type="ARBA" id="ARBA00022679"/>
    </source>
</evidence>
<proteinExistence type="predicted"/>
<protein>
    <submittedName>
        <fullName evidence="3">Glycosyl transferase, WecB/TagA/CpsF family</fullName>
    </submittedName>
</protein>
<keyword evidence="1" id="KW-0328">Glycosyltransferase</keyword>
<dbReference type="PANTHER" id="PTHR34136:SF1">
    <property type="entry name" value="UDP-N-ACETYL-D-MANNOSAMINURONIC ACID TRANSFERASE"/>
    <property type="match status" value="1"/>
</dbReference>
<dbReference type="Pfam" id="PF03808">
    <property type="entry name" value="Glyco_tran_WecG"/>
    <property type="match status" value="1"/>
</dbReference>
<dbReference type="Proteomes" id="UP000000925">
    <property type="component" value="Chromosome"/>
</dbReference>
<accession>D5EMM4</accession>
<dbReference type="CDD" id="cd06533">
    <property type="entry name" value="Glyco_transf_WecG_TagA"/>
    <property type="match status" value="1"/>
</dbReference>
<dbReference type="GO" id="GO:0016758">
    <property type="term" value="F:hexosyltransferase activity"/>
    <property type="evidence" value="ECO:0007669"/>
    <property type="project" value="TreeGrafter"/>
</dbReference>
<dbReference type="STRING" id="583355.Caka_0405"/>
<evidence type="ECO:0000313" key="4">
    <source>
        <dbReference type="Proteomes" id="UP000000925"/>
    </source>
</evidence>
<dbReference type="EMBL" id="CP001998">
    <property type="protein sequence ID" value="ADE53430.1"/>
    <property type="molecule type" value="Genomic_DNA"/>
</dbReference>
<dbReference type="NCBIfam" id="TIGR00696">
    <property type="entry name" value="wecG_tagA_cpsF"/>
    <property type="match status" value="1"/>
</dbReference>
<evidence type="ECO:0000256" key="1">
    <source>
        <dbReference type="ARBA" id="ARBA00022676"/>
    </source>
</evidence>
<gene>
    <name evidence="3" type="ordered locus">Caka_0405</name>
</gene>
<dbReference type="KEGG" id="caa:Caka_0405"/>
<keyword evidence="2 3" id="KW-0808">Transferase</keyword>
<dbReference type="RefSeq" id="WP_013042155.1">
    <property type="nucleotide sequence ID" value="NC_014008.1"/>
</dbReference>
<name>D5EMM4_CORAD</name>
<keyword evidence="4" id="KW-1185">Reference proteome</keyword>